<evidence type="ECO:0000259" key="8">
    <source>
        <dbReference type="PROSITE" id="PS50994"/>
    </source>
</evidence>
<dbReference type="InterPro" id="IPR001584">
    <property type="entry name" value="Integrase_cat-core"/>
</dbReference>
<keyword evidence="7" id="KW-0695">RNA-directed DNA polymerase</keyword>
<dbReference type="GO" id="GO:0015074">
    <property type="term" value="P:DNA integration"/>
    <property type="evidence" value="ECO:0007669"/>
    <property type="project" value="InterPro"/>
</dbReference>
<dbReference type="GO" id="GO:0003723">
    <property type="term" value="F:RNA binding"/>
    <property type="evidence" value="ECO:0007669"/>
    <property type="project" value="UniProtKB-KW"/>
</dbReference>
<dbReference type="InterPro" id="IPR050951">
    <property type="entry name" value="Retrovirus_Pol_polyprotein"/>
</dbReference>
<dbReference type="Gene3D" id="1.10.340.70">
    <property type="match status" value="1"/>
</dbReference>
<protein>
    <submittedName>
        <fullName evidence="9">Related to TY3B-TY3B protein</fullName>
    </submittedName>
</protein>
<sequence length="513" mass="57412">MAYAQPGKGYRLYTDACDFGIGAVLQQVQGVRVKDLKGTRLYERLKLYFDHGQPLPPLVATVPAGIETLPVTTEWAHVFEETVFYIERVIAYWSRLLKSAEKNYSPTEKEALGLQDGLVKFQALLEGELIVAITNHSVLTWSKTDDSDPSLSLNDDFEAHVSGINATTMKLASDLICSNDQVGDLEVVAQNGNCAAVAYHAIIGPSTLLIGIKEDEKQRFIDAYNTDPHFSQVHSVLQNGAESTDILSEAHFTVTEGAHLGFECMYARHSQQFYWPGMSTDTKRPAATCDTCQKIKPYRHAPYGLLNPINAPFRPFDTITMDFIMDLPPSRGYDSVFVAVCKLTKYGFFIPCKKTIDKVATAHLFFNHIVLFVGLPLQIISDHDARWQHTFWKEVCQQMGTKHSLTAAYHPQADGQMEILNQFLEISIRGYVNESQDNWSQLLPQLAFSYNTTPHTATKYSPAWLVFGYHPRRPVSYLVGENGEDVPHPMVSELNNGNAKEFVETFEGARAAA</sequence>
<dbReference type="Proteomes" id="UP000007148">
    <property type="component" value="Unassembled WGS sequence"/>
</dbReference>
<keyword evidence="1" id="KW-0808">Transferase</keyword>
<reference evidence="9 10" key="1">
    <citation type="journal article" date="2011" name="PLoS Pathog.">
        <title>Endophytic Life Strategies Decoded by Genome and Transcriptome Analyses of the Mutualistic Root Symbiont Piriformospora indica.</title>
        <authorList>
            <person name="Zuccaro A."/>
            <person name="Lahrmann U."/>
            <person name="Guldener U."/>
            <person name="Langen G."/>
            <person name="Pfiffi S."/>
            <person name="Biedenkopf D."/>
            <person name="Wong P."/>
            <person name="Samans B."/>
            <person name="Grimm C."/>
            <person name="Basiewicz M."/>
            <person name="Murat C."/>
            <person name="Martin F."/>
            <person name="Kogel K.H."/>
        </authorList>
    </citation>
    <scope>NUCLEOTIDE SEQUENCE [LARGE SCALE GENOMIC DNA]</scope>
    <source>
        <strain evidence="9 10">DSM 11827</strain>
    </source>
</reference>
<dbReference type="PANTHER" id="PTHR37984:SF15">
    <property type="entry name" value="INTEGRASE CATALYTIC DOMAIN-CONTAINING PROTEIN"/>
    <property type="match status" value="1"/>
</dbReference>
<dbReference type="SUPFAM" id="SSF56672">
    <property type="entry name" value="DNA/RNA polymerases"/>
    <property type="match status" value="1"/>
</dbReference>
<dbReference type="InterPro" id="IPR043502">
    <property type="entry name" value="DNA/RNA_pol_sf"/>
</dbReference>
<proteinExistence type="predicted"/>
<dbReference type="OrthoDB" id="3245961at2759"/>
<name>G4TXN3_SERID</name>
<keyword evidence="10" id="KW-1185">Reference proteome</keyword>
<dbReference type="SUPFAM" id="SSF53098">
    <property type="entry name" value="Ribonuclease H-like"/>
    <property type="match status" value="1"/>
</dbReference>
<keyword evidence="2" id="KW-0548">Nucleotidyltransferase</keyword>
<dbReference type="Gene3D" id="3.30.420.10">
    <property type="entry name" value="Ribonuclease H-like superfamily/Ribonuclease H"/>
    <property type="match status" value="1"/>
</dbReference>
<evidence type="ECO:0000256" key="6">
    <source>
        <dbReference type="ARBA" id="ARBA00022884"/>
    </source>
</evidence>
<dbReference type="PROSITE" id="PS50994">
    <property type="entry name" value="INTEGRASE"/>
    <property type="match status" value="1"/>
</dbReference>
<dbReference type="GO" id="GO:0005634">
    <property type="term" value="C:nucleus"/>
    <property type="evidence" value="ECO:0007669"/>
    <property type="project" value="UniProtKB-ARBA"/>
</dbReference>
<evidence type="ECO:0000313" key="9">
    <source>
        <dbReference type="EMBL" id="CCA76076.1"/>
    </source>
</evidence>
<evidence type="ECO:0000256" key="1">
    <source>
        <dbReference type="ARBA" id="ARBA00022679"/>
    </source>
</evidence>
<feature type="domain" description="Integrase catalytic" evidence="8">
    <location>
        <begin position="311"/>
        <end position="470"/>
    </location>
</feature>
<dbReference type="GO" id="GO:0016787">
    <property type="term" value="F:hydrolase activity"/>
    <property type="evidence" value="ECO:0007669"/>
    <property type="project" value="UniProtKB-KW"/>
</dbReference>
<keyword evidence="6" id="KW-0694">RNA-binding</keyword>
<keyword evidence="3" id="KW-0540">Nuclease</keyword>
<dbReference type="Pfam" id="PF17917">
    <property type="entry name" value="RT_RNaseH"/>
    <property type="match status" value="1"/>
</dbReference>
<organism evidence="9 10">
    <name type="scientific">Serendipita indica (strain DSM 11827)</name>
    <name type="common">Root endophyte fungus</name>
    <name type="synonym">Piriformospora indica</name>
    <dbReference type="NCBI Taxonomy" id="1109443"/>
    <lineage>
        <taxon>Eukaryota</taxon>
        <taxon>Fungi</taxon>
        <taxon>Dikarya</taxon>
        <taxon>Basidiomycota</taxon>
        <taxon>Agaricomycotina</taxon>
        <taxon>Agaricomycetes</taxon>
        <taxon>Sebacinales</taxon>
        <taxon>Serendipitaceae</taxon>
        <taxon>Serendipita</taxon>
    </lineage>
</organism>
<dbReference type="InterPro" id="IPR036397">
    <property type="entry name" value="RNaseH_sf"/>
</dbReference>
<evidence type="ECO:0000313" key="10">
    <source>
        <dbReference type="Proteomes" id="UP000007148"/>
    </source>
</evidence>
<evidence type="ECO:0000256" key="4">
    <source>
        <dbReference type="ARBA" id="ARBA00022759"/>
    </source>
</evidence>
<dbReference type="Pfam" id="PF17921">
    <property type="entry name" value="Integrase_H2C2"/>
    <property type="match status" value="1"/>
</dbReference>
<dbReference type="EMBL" id="CAFZ01000600">
    <property type="protein sequence ID" value="CCA76076.1"/>
    <property type="molecule type" value="Genomic_DNA"/>
</dbReference>
<keyword evidence="5" id="KW-0378">Hydrolase</keyword>
<dbReference type="PANTHER" id="PTHR37984">
    <property type="entry name" value="PROTEIN CBG26694"/>
    <property type="match status" value="1"/>
</dbReference>
<dbReference type="AlphaFoldDB" id="G4TXN3"/>
<dbReference type="eggNOG" id="KOG0017">
    <property type="taxonomic scope" value="Eukaryota"/>
</dbReference>
<accession>G4TXN3</accession>
<gene>
    <name evidence="9" type="ORF">PIIN_10076</name>
</gene>
<dbReference type="InterPro" id="IPR012337">
    <property type="entry name" value="RNaseH-like_sf"/>
</dbReference>
<dbReference type="InterPro" id="IPR041373">
    <property type="entry name" value="RT_RNaseH"/>
</dbReference>
<evidence type="ECO:0000256" key="2">
    <source>
        <dbReference type="ARBA" id="ARBA00022695"/>
    </source>
</evidence>
<evidence type="ECO:0000256" key="7">
    <source>
        <dbReference type="ARBA" id="ARBA00022918"/>
    </source>
</evidence>
<dbReference type="InterPro" id="IPR041588">
    <property type="entry name" value="Integrase_H2C2"/>
</dbReference>
<evidence type="ECO:0000256" key="5">
    <source>
        <dbReference type="ARBA" id="ARBA00022801"/>
    </source>
</evidence>
<dbReference type="InParanoid" id="G4TXN3"/>
<dbReference type="GO" id="GO:0004519">
    <property type="term" value="F:endonuclease activity"/>
    <property type="evidence" value="ECO:0007669"/>
    <property type="project" value="UniProtKB-KW"/>
</dbReference>
<dbReference type="OMA" id="DEHENTW"/>
<dbReference type="GO" id="GO:0003964">
    <property type="term" value="F:RNA-directed DNA polymerase activity"/>
    <property type="evidence" value="ECO:0007669"/>
    <property type="project" value="UniProtKB-KW"/>
</dbReference>
<comment type="caution">
    <text evidence="9">The sequence shown here is derived from an EMBL/GenBank/DDBJ whole genome shotgun (WGS) entry which is preliminary data.</text>
</comment>
<keyword evidence="4" id="KW-0255">Endonuclease</keyword>
<dbReference type="HOGENOM" id="CLU_531115_0_0_1"/>
<evidence type="ECO:0000256" key="3">
    <source>
        <dbReference type="ARBA" id="ARBA00022722"/>
    </source>
</evidence>
<dbReference type="STRING" id="1109443.G4TXN3"/>